<dbReference type="STRING" id="1005928.SAMN04487859_10156"/>
<dbReference type="EMBL" id="FOVP01000001">
    <property type="protein sequence ID" value="SFN34948.1"/>
    <property type="molecule type" value="Genomic_DNA"/>
</dbReference>
<evidence type="ECO:0000313" key="4">
    <source>
        <dbReference type="Proteomes" id="UP000198599"/>
    </source>
</evidence>
<proteinExistence type="predicted"/>
<organism evidence="3 4">
    <name type="scientific">Roseovarius lutimaris</name>
    <dbReference type="NCBI Taxonomy" id="1005928"/>
    <lineage>
        <taxon>Bacteria</taxon>
        <taxon>Pseudomonadati</taxon>
        <taxon>Pseudomonadota</taxon>
        <taxon>Alphaproteobacteria</taxon>
        <taxon>Rhodobacterales</taxon>
        <taxon>Roseobacteraceae</taxon>
        <taxon>Roseovarius</taxon>
    </lineage>
</organism>
<feature type="domain" description="Antitoxin Xre/MbcA/ParS-like toxin-binding" evidence="1">
    <location>
        <begin position="98"/>
        <end position="147"/>
    </location>
</feature>
<dbReference type="InterPro" id="IPR046847">
    <property type="entry name" value="Xre-like_HTH"/>
</dbReference>
<dbReference type="AlphaFoldDB" id="A0A1I4YAA5"/>
<dbReference type="Pfam" id="PF20432">
    <property type="entry name" value="Xre-like-HTH"/>
    <property type="match status" value="1"/>
</dbReference>
<dbReference type="NCBIfam" id="TIGR02293">
    <property type="entry name" value="TAS_TIGR02293"/>
    <property type="match status" value="1"/>
</dbReference>
<keyword evidence="4" id="KW-1185">Reference proteome</keyword>
<dbReference type="Proteomes" id="UP000198599">
    <property type="component" value="Unassembled WGS sequence"/>
</dbReference>
<reference evidence="4" key="1">
    <citation type="submission" date="2016-10" db="EMBL/GenBank/DDBJ databases">
        <authorList>
            <person name="Varghese N."/>
            <person name="Submissions S."/>
        </authorList>
    </citation>
    <scope>NUCLEOTIDE SEQUENCE [LARGE SCALE GENOMIC DNA]</scope>
    <source>
        <strain evidence="4">DSM 28463</strain>
    </source>
</reference>
<evidence type="ECO:0000259" key="2">
    <source>
        <dbReference type="Pfam" id="PF20432"/>
    </source>
</evidence>
<dbReference type="Pfam" id="PF09722">
    <property type="entry name" value="Xre_MbcA_ParS_C"/>
    <property type="match status" value="1"/>
</dbReference>
<protein>
    <submittedName>
        <fullName evidence="3">Putative toxin-antitoxin system antitoxin component, TIGR02293 family</fullName>
    </submittedName>
</protein>
<accession>A0A1I4YAA5</accession>
<evidence type="ECO:0000259" key="1">
    <source>
        <dbReference type="Pfam" id="PF09722"/>
    </source>
</evidence>
<dbReference type="InterPro" id="IPR011979">
    <property type="entry name" value="Antitox_Xre"/>
</dbReference>
<dbReference type="InterPro" id="IPR024467">
    <property type="entry name" value="Xre/MbcA/ParS-like_toxin-bd"/>
</dbReference>
<dbReference type="RefSeq" id="WP_092833145.1">
    <property type="nucleotide sequence ID" value="NZ_FOVP01000001.1"/>
</dbReference>
<dbReference type="OrthoDB" id="5918037at2"/>
<dbReference type="GO" id="GO:0003677">
    <property type="term" value="F:DNA binding"/>
    <property type="evidence" value="ECO:0007669"/>
    <property type="project" value="InterPro"/>
</dbReference>
<name>A0A1I4YAA5_9RHOB</name>
<feature type="domain" description="Antitoxin Xre-like helix-turn-helix" evidence="2">
    <location>
        <begin position="30"/>
        <end position="91"/>
    </location>
</feature>
<evidence type="ECO:0000313" key="3">
    <source>
        <dbReference type="EMBL" id="SFN34948.1"/>
    </source>
</evidence>
<gene>
    <name evidence="3" type="ORF">SAMN04487859_10156</name>
</gene>
<sequence length="150" mass="16838">MPFDIASREELEHSWKYLDRKGPAPRTAFDVHRKIEKGLPSKMLASFRAALAELPDRTWAEILAISVSQLKRLKGAERPLSSGVSSQLVLFAILLTRAEDVFGGREAALDWMRGEQMALDGQRPIDLLDTFIGAALVDRVLRQIDYGVYL</sequence>